<comment type="subcellular location">
    <subcellularLocation>
        <location evidence="1 12">Endoplasmic reticulum membrane</location>
        <topology evidence="1 12">Multi-pass membrane protein</topology>
    </subcellularLocation>
</comment>
<comment type="function">
    <text evidence="11">Mannosyltransferase involved in glycosylphosphatidylinositol-anchor biosynthesis. Transfers the third mannose to Man2-GlcN-acyl-PI during GPI precursor assembly.</text>
</comment>
<keyword evidence="9 12" id="KW-1133">Transmembrane helix</keyword>
<dbReference type="GO" id="GO:0000026">
    <property type="term" value="F:alpha-1,2-mannosyltransferase activity"/>
    <property type="evidence" value="ECO:0007669"/>
    <property type="project" value="TreeGrafter"/>
</dbReference>
<dbReference type="Pfam" id="PF03901">
    <property type="entry name" value="Glyco_transf_22"/>
    <property type="match status" value="1"/>
</dbReference>
<sequence>MVDETELKRRRKEKEEQEEVVAKDEQVAVQKIEKQKTQYESLPKPLVIQYLILLRLINAFTVNTFFQPDEYFQSLEPAHQFAFGYGDLTWEWIDQLRSFNYPFMFYLSFKLSDLLGFGDVGVLLMPKIFQGVVSAISEFYLYTFSQKLFGNETLARAVLLLSVVSSFNWFCFTRTFSSTFELNLTIIALNYWPWEFLQGQKKTIDLSQLGKSLTFAALAVIVRPTNIFIWIVLGPYMLFKVSGLGNKLKILGLAMVVGSVIFAINTAIDFYYYERLVFPIVNFVKFNVLNSFADFYGINSWHFHLTQSIPFILTSYLPFFIFGLVCGDFQFKSLFLSVLAVNIGVFSLITHKEFRFIYQLMPFLLVIAAQGFYRFYKFSTSTDQASSSLIFPRWAGKVVIYAILIINLALGVLLTQVQERGVIDVINFLKFNPDVDSIGFLTPCHSTPLQSYLHRPDLNHKIWYLTCEPPSSSMMDPEIFTTESIKTTLANYKDESDKFYDDPKSYLDIHFPPFNKQFRTKGRVYNYEWPTHLVFFEALEPFMKNYLQNSKYEECDRFFNSYFHWDSRRSGDVVVYCKWPWE</sequence>
<evidence type="ECO:0000256" key="8">
    <source>
        <dbReference type="ARBA" id="ARBA00022824"/>
    </source>
</evidence>
<keyword evidence="10 12" id="KW-0472">Membrane</keyword>
<dbReference type="PANTHER" id="PTHR22760">
    <property type="entry name" value="GLYCOSYLTRANSFERASE"/>
    <property type="match status" value="1"/>
</dbReference>
<feature type="transmembrane region" description="Helical" evidence="12">
    <location>
        <begin position="394"/>
        <end position="414"/>
    </location>
</feature>
<comment type="pathway">
    <text evidence="2">Glycolipid biosynthesis; glycosylphosphatidylinositol-anchor biosynthesis.</text>
</comment>
<reference evidence="13 14" key="1">
    <citation type="journal article" date="2023" name="Elife">
        <title>Identification of key yeast species and microbe-microbe interactions impacting larval growth of Drosophila in the wild.</title>
        <authorList>
            <person name="Mure A."/>
            <person name="Sugiura Y."/>
            <person name="Maeda R."/>
            <person name="Honda K."/>
            <person name="Sakurai N."/>
            <person name="Takahashi Y."/>
            <person name="Watada M."/>
            <person name="Katoh T."/>
            <person name="Gotoh A."/>
            <person name="Gotoh Y."/>
            <person name="Taniguchi I."/>
            <person name="Nakamura K."/>
            <person name="Hayashi T."/>
            <person name="Katayama T."/>
            <person name="Uemura T."/>
            <person name="Hattori Y."/>
        </authorList>
    </citation>
    <scope>NUCLEOTIDE SEQUENCE [LARGE SCALE GENOMIC DNA]</scope>
    <source>
        <strain evidence="13 14">SC-9</strain>
    </source>
</reference>
<evidence type="ECO:0000256" key="10">
    <source>
        <dbReference type="ARBA" id="ARBA00023136"/>
    </source>
</evidence>
<evidence type="ECO:0000256" key="11">
    <source>
        <dbReference type="ARBA" id="ARBA00024708"/>
    </source>
</evidence>
<evidence type="ECO:0000313" key="13">
    <source>
        <dbReference type="EMBL" id="GMM33202.1"/>
    </source>
</evidence>
<evidence type="ECO:0000256" key="9">
    <source>
        <dbReference type="ARBA" id="ARBA00022989"/>
    </source>
</evidence>
<evidence type="ECO:0000256" key="7">
    <source>
        <dbReference type="ARBA" id="ARBA00022692"/>
    </source>
</evidence>
<name>A0AAV5QEX4_9ASCO</name>
<feature type="transmembrane region" description="Helical" evidence="12">
    <location>
        <begin position="334"/>
        <end position="350"/>
    </location>
</feature>
<organism evidence="13 14">
    <name type="scientific">Saccharomycopsis crataegensis</name>
    <dbReference type="NCBI Taxonomy" id="43959"/>
    <lineage>
        <taxon>Eukaryota</taxon>
        <taxon>Fungi</taxon>
        <taxon>Dikarya</taxon>
        <taxon>Ascomycota</taxon>
        <taxon>Saccharomycotina</taxon>
        <taxon>Saccharomycetes</taxon>
        <taxon>Saccharomycopsidaceae</taxon>
        <taxon>Saccharomycopsis</taxon>
    </lineage>
</organism>
<evidence type="ECO:0000256" key="12">
    <source>
        <dbReference type="RuleBase" id="RU363075"/>
    </source>
</evidence>
<evidence type="ECO:0000256" key="5">
    <source>
        <dbReference type="ARBA" id="ARBA00022676"/>
    </source>
</evidence>
<keyword evidence="5 12" id="KW-0328">Glycosyltransferase</keyword>
<gene>
    <name evidence="13" type="ORF">DASC09_005270</name>
</gene>
<keyword evidence="7 12" id="KW-0812">Transmembrane</keyword>
<comment type="caution">
    <text evidence="13">The sequence shown here is derived from an EMBL/GenBank/DDBJ whole genome shotgun (WGS) entry which is preliminary data.</text>
</comment>
<feature type="transmembrane region" description="Helical" evidence="12">
    <location>
        <begin position="154"/>
        <end position="176"/>
    </location>
</feature>
<dbReference type="InterPro" id="IPR005599">
    <property type="entry name" value="GPI_mannosylTrfase"/>
</dbReference>
<feature type="transmembrane region" description="Helical" evidence="12">
    <location>
        <begin position="356"/>
        <end position="373"/>
    </location>
</feature>
<feature type="transmembrane region" description="Helical" evidence="12">
    <location>
        <begin position="309"/>
        <end position="327"/>
    </location>
</feature>
<dbReference type="EC" id="2.4.1.-" evidence="12"/>
<accession>A0AAV5QEX4</accession>
<dbReference type="GeneID" id="90071181"/>
<feature type="transmembrane region" description="Helical" evidence="12">
    <location>
        <begin position="120"/>
        <end position="142"/>
    </location>
</feature>
<dbReference type="AlphaFoldDB" id="A0AAV5QEX4"/>
<evidence type="ECO:0000256" key="2">
    <source>
        <dbReference type="ARBA" id="ARBA00004687"/>
    </source>
</evidence>
<feature type="transmembrane region" description="Helical" evidence="12">
    <location>
        <begin position="250"/>
        <end position="273"/>
    </location>
</feature>
<dbReference type="PANTHER" id="PTHR22760:SF4">
    <property type="entry name" value="GPI MANNOSYLTRANSFERASE 3"/>
    <property type="match status" value="1"/>
</dbReference>
<evidence type="ECO:0000256" key="4">
    <source>
        <dbReference type="ARBA" id="ARBA00022502"/>
    </source>
</evidence>
<dbReference type="EMBL" id="BTFZ01000001">
    <property type="protein sequence ID" value="GMM33202.1"/>
    <property type="molecule type" value="Genomic_DNA"/>
</dbReference>
<evidence type="ECO:0000256" key="6">
    <source>
        <dbReference type="ARBA" id="ARBA00022679"/>
    </source>
</evidence>
<feature type="transmembrane region" description="Helical" evidence="12">
    <location>
        <begin position="215"/>
        <end position="238"/>
    </location>
</feature>
<evidence type="ECO:0000313" key="14">
    <source>
        <dbReference type="Proteomes" id="UP001360560"/>
    </source>
</evidence>
<evidence type="ECO:0000256" key="1">
    <source>
        <dbReference type="ARBA" id="ARBA00004477"/>
    </source>
</evidence>
<proteinExistence type="inferred from homology"/>
<keyword evidence="4" id="KW-0337">GPI-anchor biosynthesis</keyword>
<keyword evidence="8 12" id="KW-0256">Endoplasmic reticulum</keyword>
<evidence type="ECO:0000256" key="3">
    <source>
        <dbReference type="ARBA" id="ARBA00006065"/>
    </source>
</evidence>
<protein>
    <recommendedName>
        <fullName evidence="12">Mannosyltransferase</fullName>
        <ecNumber evidence="12">2.4.1.-</ecNumber>
    </recommendedName>
</protein>
<dbReference type="GO" id="GO:0005789">
    <property type="term" value="C:endoplasmic reticulum membrane"/>
    <property type="evidence" value="ECO:0007669"/>
    <property type="project" value="UniProtKB-SubCell"/>
</dbReference>
<dbReference type="Proteomes" id="UP001360560">
    <property type="component" value="Unassembled WGS sequence"/>
</dbReference>
<feature type="transmembrane region" description="Helical" evidence="12">
    <location>
        <begin position="46"/>
        <end position="66"/>
    </location>
</feature>
<keyword evidence="6" id="KW-0808">Transferase</keyword>
<dbReference type="GO" id="GO:0006506">
    <property type="term" value="P:GPI anchor biosynthetic process"/>
    <property type="evidence" value="ECO:0007669"/>
    <property type="project" value="UniProtKB-KW"/>
</dbReference>
<keyword evidence="14" id="KW-1185">Reference proteome</keyword>
<dbReference type="RefSeq" id="XP_064850202.1">
    <property type="nucleotide sequence ID" value="XM_064994130.1"/>
</dbReference>
<comment type="similarity">
    <text evidence="3">Belongs to the glycosyltransferase 22 family. PIGB subfamily.</text>
</comment>